<reference evidence="1" key="2">
    <citation type="submission" date="2025-09" db="UniProtKB">
        <authorList>
            <consortium name="EnsemblPlants"/>
        </authorList>
    </citation>
    <scope>IDENTIFICATION</scope>
</reference>
<reference evidence="1" key="1">
    <citation type="submission" date="2021-05" db="EMBL/GenBank/DDBJ databases">
        <authorList>
            <person name="Scholz U."/>
            <person name="Mascher M."/>
            <person name="Fiebig A."/>
        </authorList>
    </citation>
    <scope>NUCLEOTIDE SEQUENCE [LARGE SCALE GENOMIC DNA]</scope>
</reference>
<evidence type="ECO:0000313" key="2">
    <source>
        <dbReference type="Proteomes" id="UP001732700"/>
    </source>
</evidence>
<dbReference type="EnsemblPlants" id="AVESA.00010b.r2.2CG0269480.1">
    <property type="protein sequence ID" value="AVESA.00010b.r2.2CG0269480.1.CDS"/>
    <property type="gene ID" value="AVESA.00010b.r2.2CG0269480"/>
</dbReference>
<protein>
    <submittedName>
        <fullName evidence="1">Uncharacterized protein</fullName>
    </submittedName>
</protein>
<dbReference type="Proteomes" id="UP001732700">
    <property type="component" value="Chromosome 2C"/>
</dbReference>
<organism evidence="1 2">
    <name type="scientific">Avena sativa</name>
    <name type="common">Oat</name>
    <dbReference type="NCBI Taxonomy" id="4498"/>
    <lineage>
        <taxon>Eukaryota</taxon>
        <taxon>Viridiplantae</taxon>
        <taxon>Streptophyta</taxon>
        <taxon>Embryophyta</taxon>
        <taxon>Tracheophyta</taxon>
        <taxon>Spermatophyta</taxon>
        <taxon>Magnoliopsida</taxon>
        <taxon>Liliopsida</taxon>
        <taxon>Poales</taxon>
        <taxon>Poaceae</taxon>
        <taxon>BOP clade</taxon>
        <taxon>Pooideae</taxon>
        <taxon>Poodae</taxon>
        <taxon>Poeae</taxon>
        <taxon>Poeae Chloroplast Group 1 (Aveneae type)</taxon>
        <taxon>Aveninae</taxon>
        <taxon>Avena</taxon>
    </lineage>
</organism>
<accession>A0ACD5UK12</accession>
<keyword evidence="2" id="KW-1185">Reference proteome</keyword>
<sequence>MQYSPAPAARADTACNNFSISPASFGSSITRSKSKKARRRFSVTPEILGLPGTISDGHIQVEYMRFEVSRHTGRIHLYICVPGRDSRPRPLLQNFLPEEVELPLCSGSGKKASGQLLKSNPAFCSMFKAFVKEWLALRPIDQRKLLGKPLQLPLSLELCYLKNSINYNTQGLIKGGSKRRITPLSVVSDPLPENAEWRKVVLHNGTTKEKEYTQGWTTDDKPLCKLCQKPCNGNLAKSPEYFEDLFCGLDCFRLYRSRTSSGYLRQALFQIEHGICSQCKLDCCKLVKYIKPLCNLKREAHIRNVAPNIASRRKLLEKLVQEPKEGNAWHADHIIPVYKGGGECTLENVRTLCVACHAEVTKAQQKELKELRKKPKELLRNAINQKKDDANEAAEDDDESLLVVVPGSAYSLVPQAPDTPGTLSNRSCIVHLEPCPV</sequence>
<proteinExistence type="predicted"/>
<evidence type="ECO:0000313" key="1">
    <source>
        <dbReference type="EnsemblPlants" id="AVESA.00010b.r2.2CG0269480.1.CDS"/>
    </source>
</evidence>
<name>A0ACD5UK12_AVESA</name>